<proteinExistence type="predicted"/>
<feature type="chain" id="PRO_5008535989" evidence="2">
    <location>
        <begin position="21"/>
        <end position="75"/>
    </location>
</feature>
<reference evidence="3" key="1">
    <citation type="submission" date="2016-07" db="EMBL/GenBank/DDBJ databases">
        <title>Microvirga ossetica sp. nov. a new species of rhizobia isolated from root nodules of the legume species Vicia alpestris Steven originated from North Ossetia region in the Caucasus.</title>
        <authorList>
            <person name="Safronova V.I."/>
            <person name="Kuznetsova I.G."/>
            <person name="Sazanova A.L."/>
            <person name="Belimov A."/>
            <person name="Andronov E."/>
            <person name="Osledkin Y.S."/>
            <person name="Onishchuk O.P."/>
            <person name="Kurchak O.N."/>
            <person name="Shaposhnikov A.I."/>
            <person name="Willems A."/>
            <person name="Tikhonovich I.A."/>
        </authorList>
    </citation>
    <scope>NUCLEOTIDE SEQUENCE [LARGE SCALE GENOMIC DNA]</scope>
    <source>
        <strain evidence="3">V5/3M</strain>
    </source>
</reference>
<dbReference type="KEGG" id="moc:BB934_07425"/>
<organism evidence="3">
    <name type="scientific">Microvirga ossetica</name>
    <dbReference type="NCBI Taxonomy" id="1882682"/>
    <lineage>
        <taxon>Bacteria</taxon>
        <taxon>Pseudomonadati</taxon>
        <taxon>Pseudomonadota</taxon>
        <taxon>Alphaproteobacteria</taxon>
        <taxon>Hyphomicrobiales</taxon>
        <taxon>Methylobacteriaceae</taxon>
        <taxon>Microvirga</taxon>
    </lineage>
</organism>
<feature type="signal peptide" evidence="2">
    <location>
        <begin position="1"/>
        <end position="20"/>
    </location>
</feature>
<dbReference type="AlphaFoldDB" id="A0A1B2EDN5"/>
<feature type="compositionally biased region" description="Low complexity" evidence="1">
    <location>
        <begin position="48"/>
        <end position="68"/>
    </location>
</feature>
<protein>
    <submittedName>
        <fullName evidence="3">Uncharacterized protein</fullName>
    </submittedName>
</protein>
<sequence length="75" mass="8163">MIKAAVTMTKSPWMSLWLSAANTWAGAARGFGMAEMSRQQKALLKEMTGSGLKGRSTTTRSSRKASTGTKRKPKR</sequence>
<name>A0A1B2EDN5_9HYPH</name>
<keyword evidence="2" id="KW-0732">Signal</keyword>
<evidence type="ECO:0000313" key="3">
    <source>
        <dbReference type="EMBL" id="ANY78085.1"/>
    </source>
</evidence>
<evidence type="ECO:0000256" key="2">
    <source>
        <dbReference type="SAM" id="SignalP"/>
    </source>
</evidence>
<dbReference type="EMBL" id="CP016616">
    <property type="protein sequence ID" value="ANY78085.1"/>
    <property type="molecule type" value="Genomic_DNA"/>
</dbReference>
<gene>
    <name evidence="3" type="ORF">BB934_07425</name>
</gene>
<feature type="region of interest" description="Disordered" evidence="1">
    <location>
        <begin position="46"/>
        <end position="75"/>
    </location>
</feature>
<accession>A0A1B2EDN5</accession>
<evidence type="ECO:0000256" key="1">
    <source>
        <dbReference type="SAM" id="MobiDB-lite"/>
    </source>
</evidence>